<accession>A0A8T0R7Q8</accession>
<protein>
    <recommendedName>
        <fullName evidence="2">FBD domain-containing protein</fullName>
    </recommendedName>
</protein>
<dbReference type="Pfam" id="PF08387">
    <property type="entry name" value="FBD"/>
    <property type="match status" value="1"/>
</dbReference>
<name>A0A8T0R7Q8_PANVG</name>
<evidence type="ECO:0000313" key="3">
    <source>
        <dbReference type="EMBL" id="KAG2581584.1"/>
    </source>
</evidence>
<dbReference type="SMART" id="SM00579">
    <property type="entry name" value="FBD"/>
    <property type="match status" value="1"/>
</dbReference>
<evidence type="ECO:0000313" key="4">
    <source>
        <dbReference type="Proteomes" id="UP000823388"/>
    </source>
</evidence>
<evidence type="ECO:0000256" key="1">
    <source>
        <dbReference type="SAM" id="MobiDB-lite"/>
    </source>
</evidence>
<feature type="domain" description="FBD" evidence="2">
    <location>
        <begin position="361"/>
        <end position="434"/>
    </location>
</feature>
<dbReference type="InterPro" id="IPR006566">
    <property type="entry name" value="FBD"/>
</dbReference>
<dbReference type="InterPro" id="IPR055411">
    <property type="entry name" value="LRR_FXL15/At3g58940/PEG3-like"/>
</dbReference>
<dbReference type="AlphaFoldDB" id="A0A8T0R7Q8"/>
<dbReference type="Gene3D" id="3.80.10.10">
    <property type="entry name" value="Ribonuclease Inhibitor"/>
    <property type="match status" value="1"/>
</dbReference>
<dbReference type="InterPro" id="IPR036047">
    <property type="entry name" value="F-box-like_dom_sf"/>
</dbReference>
<dbReference type="PANTHER" id="PTHR32141">
    <property type="match status" value="1"/>
</dbReference>
<organism evidence="3 4">
    <name type="scientific">Panicum virgatum</name>
    <name type="common">Blackwell switchgrass</name>
    <dbReference type="NCBI Taxonomy" id="38727"/>
    <lineage>
        <taxon>Eukaryota</taxon>
        <taxon>Viridiplantae</taxon>
        <taxon>Streptophyta</taxon>
        <taxon>Embryophyta</taxon>
        <taxon>Tracheophyta</taxon>
        <taxon>Spermatophyta</taxon>
        <taxon>Magnoliopsida</taxon>
        <taxon>Liliopsida</taxon>
        <taxon>Poales</taxon>
        <taxon>Poaceae</taxon>
        <taxon>PACMAD clade</taxon>
        <taxon>Panicoideae</taxon>
        <taxon>Panicodae</taxon>
        <taxon>Paniceae</taxon>
        <taxon>Panicinae</taxon>
        <taxon>Panicum</taxon>
        <taxon>Panicum sect. Hiantes</taxon>
    </lineage>
</organism>
<reference evidence="3" key="1">
    <citation type="submission" date="2020-05" db="EMBL/GenBank/DDBJ databases">
        <title>WGS assembly of Panicum virgatum.</title>
        <authorList>
            <person name="Lovell J.T."/>
            <person name="Jenkins J."/>
            <person name="Shu S."/>
            <person name="Juenger T.E."/>
            <person name="Schmutz J."/>
        </authorList>
    </citation>
    <scope>NUCLEOTIDE SEQUENCE</scope>
    <source>
        <strain evidence="3">AP13</strain>
    </source>
</reference>
<comment type="caution">
    <text evidence="3">The sequence shown here is derived from an EMBL/GenBank/DDBJ whole genome shotgun (WGS) entry which is preliminary data.</text>
</comment>
<dbReference type="Proteomes" id="UP000823388">
    <property type="component" value="Chromosome 6K"/>
</dbReference>
<dbReference type="OrthoDB" id="584579at2759"/>
<keyword evidence="4" id="KW-1185">Reference proteome</keyword>
<gene>
    <name evidence="3" type="ORF">PVAP13_6KG058300</name>
</gene>
<dbReference type="Pfam" id="PF24758">
    <property type="entry name" value="LRR_At5g56370"/>
    <property type="match status" value="1"/>
</dbReference>
<dbReference type="InterPro" id="IPR055302">
    <property type="entry name" value="F-box_dom-containing"/>
</dbReference>
<dbReference type="PANTHER" id="PTHR32141:SF150">
    <property type="entry name" value="FBD DOMAIN-CONTAINING PROTEIN"/>
    <property type="match status" value="1"/>
</dbReference>
<sequence length="470" mass="53014">MGVVTRSKSKRRQLEEEAEASGGEQDDVDLISRLPDDVLGDVITLLPAEDGARTQILSRRWLPLWRSAPLNLEATIHPARLGVKENPAAAILGAHGGPARRLSLTWLGRSDEAPALDNLLRSPSLDNLREFGLRYGTVVFSARPYKAPPPPPSMFRFSPTLRVLSVFARACNLDFPRIDADFPHLEQVTLRSVIIAESTLHGMLSRCPALQSLMLHYNVGYRRLRISSSTLRSLGVTATGSKDPMGKLEQVIIDSAPLLERLIPDGRSCCLQIRIIQAPKLKILRYSDDGIPAATIMVFKEMELLSLTNAMRTVKILALNTVPTLDVVINLLQCFPCVEKLHIMVFTRGRFRNAPRYVSLECLDAHLKVVQLTLYRGKRSEVNLVRFFLLNARMLESMKFIVDRAKCDDDWIASQHKKLQLDIRASQGARFAFEPQRQTFSCVPMEQIHNLELDDPFDGSRTYRYDFSWL</sequence>
<dbReference type="InterPro" id="IPR032675">
    <property type="entry name" value="LRR_dom_sf"/>
</dbReference>
<dbReference type="SUPFAM" id="SSF81383">
    <property type="entry name" value="F-box domain"/>
    <property type="match status" value="1"/>
</dbReference>
<dbReference type="SUPFAM" id="SSF52047">
    <property type="entry name" value="RNI-like"/>
    <property type="match status" value="1"/>
</dbReference>
<evidence type="ECO:0000259" key="2">
    <source>
        <dbReference type="SMART" id="SM00579"/>
    </source>
</evidence>
<dbReference type="EMBL" id="CM029047">
    <property type="protein sequence ID" value="KAG2581584.1"/>
    <property type="molecule type" value="Genomic_DNA"/>
</dbReference>
<proteinExistence type="predicted"/>
<feature type="region of interest" description="Disordered" evidence="1">
    <location>
        <begin position="1"/>
        <end position="26"/>
    </location>
</feature>
<feature type="compositionally biased region" description="Acidic residues" evidence="1">
    <location>
        <begin position="16"/>
        <end position="26"/>
    </location>
</feature>